<dbReference type="VEuPathDB" id="PiroplasmaDB:BBBOND_0312930"/>
<keyword evidence="2" id="KW-1185">Reference proteome</keyword>
<dbReference type="EMBL" id="LK391709">
    <property type="protein sequence ID" value="CDR97390.1"/>
    <property type="molecule type" value="Genomic_DNA"/>
</dbReference>
<dbReference type="RefSeq" id="XP_012769576.1">
    <property type="nucleotide sequence ID" value="XM_012914122.1"/>
</dbReference>
<name>A0A061DEJ5_BABBI</name>
<dbReference type="Proteomes" id="UP000033188">
    <property type="component" value="Chromosome 3"/>
</dbReference>
<organism evidence="1 2">
    <name type="scientific">Babesia bigemina</name>
    <dbReference type="NCBI Taxonomy" id="5866"/>
    <lineage>
        <taxon>Eukaryota</taxon>
        <taxon>Sar</taxon>
        <taxon>Alveolata</taxon>
        <taxon>Apicomplexa</taxon>
        <taxon>Aconoidasida</taxon>
        <taxon>Piroplasmida</taxon>
        <taxon>Babesiidae</taxon>
        <taxon>Babesia</taxon>
    </lineage>
</organism>
<proteinExistence type="predicted"/>
<dbReference type="AlphaFoldDB" id="A0A061DEJ5"/>
<dbReference type="KEGG" id="bbig:BBBOND_0312930"/>
<protein>
    <submittedName>
        <fullName evidence="1">Uncharacterized protein</fullName>
    </submittedName>
</protein>
<gene>
    <name evidence="1" type="ORF">BBBOND_0312930</name>
</gene>
<dbReference type="GeneID" id="24565931"/>
<evidence type="ECO:0000313" key="1">
    <source>
        <dbReference type="EMBL" id="CDR97390.1"/>
    </source>
</evidence>
<accession>A0A061DEJ5</accession>
<reference evidence="2" key="1">
    <citation type="journal article" date="2014" name="Nucleic Acids Res.">
        <title>The evolutionary dynamics of variant antigen genes in Babesia reveal a history of genomic innovation underlying host-parasite interaction.</title>
        <authorList>
            <person name="Jackson A.P."/>
            <person name="Otto T.D."/>
            <person name="Darby A."/>
            <person name="Ramaprasad A."/>
            <person name="Xia D."/>
            <person name="Echaide I.E."/>
            <person name="Farber M."/>
            <person name="Gahlot S."/>
            <person name="Gamble J."/>
            <person name="Gupta D."/>
            <person name="Gupta Y."/>
            <person name="Jackson L."/>
            <person name="Malandrin L."/>
            <person name="Malas T.B."/>
            <person name="Moussa E."/>
            <person name="Nair M."/>
            <person name="Reid A.J."/>
            <person name="Sanders M."/>
            <person name="Sharma J."/>
            <person name="Tracey A."/>
            <person name="Quail M.A."/>
            <person name="Weir W."/>
            <person name="Wastling J.M."/>
            <person name="Hall N."/>
            <person name="Willadsen P."/>
            <person name="Lingelbach K."/>
            <person name="Shiels B."/>
            <person name="Tait A."/>
            <person name="Berriman M."/>
            <person name="Allred D.R."/>
            <person name="Pain A."/>
        </authorList>
    </citation>
    <scope>NUCLEOTIDE SEQUENCE [LARGE SCALE GENOMIC DNA]</scope>
    <source>
        <strain evidence="2">Bond</strain>
    </source>
</reference>
<evidence type="ECO:0000313" key="2">
    <source>
        <dbReference type="Proteomes" id="UP000033188"/>
    </source>
</evidence>
<sequence>MWYLELDFTDAPNFDEQLLRRCLSMLVDRWEWVARPCGFHPIWANLGKYLPMYELIFRVVAYIVSIVISLEVVTPDCTLAEASWAPANMVS</sequence>